<dbReference type="EMBL" id="JNGW01000014">
    <property type="protein sequence ID" value="KDR53528.1"/>
    <property type="molecule type" value="Genomic_DNA"/>
</dbReference>
<dbReference type="PANTHER" id="PTHR34301:SF8">
    <property type="entry name" value="ATPASE DOMAIN-CONTAINING PROTEIN"/>
    <property type="match status" value="1"/>
</dbReference>
<dbReference type="Pfam" id="PF01637">
    <property type="entry name" value="ATPase_2"/>
    <property type="match status" value="1"/>
</dbReference>
<dbReference type="eggNOG" id="COG1672">
    <property type="taxonomic scope" value="Bacteria"/>
</dbReference>
<organism evidence="2 3">
    <name type="scientific">Hoylesella loescheii DSM 19665 = JCM 12249 = ATCC 15930</name>
    <dbReference type="NCBI Taxonomy" id="1122985"/>
    <lineage>
        <taxon>Bacteria</taxon>
        <taxon>Pseudomonadati</taxon>
        <taxon>Bacteroidota</taxon>
        <taxon>Bacteroidia</taxon>
        <taxon>Bacteroidales</taxon>
        <taxon>Prevotellaceae</taxon>
        <taxon>Hoylesella</taxon>
    </lineage>
</organism>
<keyword evidence="3" id="KW-1185">Reference proteome</keyword>
<feature type="domain" description="ATPase" evidence="1">
    <location>
        <begin position="16"/>
        <end position="216"/>
    </location>
</feature>
<dbReference type="PATRIC" id="fig|1122985.7.peg.333"/>
<dbReference type="SUPFAM" id="SSF52540">
    <property type="entry name" value="P-loop containing nucleoside triphosphate hydrolases"/>
    <property type="match status" value="1"/>
</dbReference>
<proteinExistence type="predicted"/>
<dbReference type="HOGENOM" id="CLU_053804_1_1_10"/>
<evidence type="ECO:0000313" key="2">
    <source>
        <dbReference type="EMBL" id="KDR53528.1"/>
    </source>
</evidence>
<dbReference type="GO" id="GO:0005524">
    <property type="term" value="F:ATP binding"/>
    <property type="evidence" value="ECO:0007669"/>
    <property type="project" value="InterPro"/>
</dbReference>
<comment type="caution">
    <text evidence="2">The sequence shown here is derived from an EMBL/GenBank/DDBJ whole genome shotgun (WGS) entry which is preliminary data.</text>
</comment>
<protein>
    <recommendedName>
        <fullName evidence="1">ATPase domain-containing protein</fullName>
    </recommendedName>
</protein>
<dbReference type="AlphaFoldDB" id="A0A069QKZ3"/>
<dbReference type="Gene3D" id="3.40.50.300">
    <property type="entry name" value="P-loop containing nucleotide triphosphate hydrolases"/>
    <property type="match status" value="1"/>
</dbReference>
<sequence>MKNPFKFGTIVEGEYFTDRADELERIKQLLNSDNHLILISPRRFGKSSLVKKAVTQVARPCISLNLQMVVSVEGLAAMILKEVFKLHPWEKLKHLLSNFRVVPTISTTPTGETIDITFQATTDATVLIEDALQLVEKVSEKGESMVVVFDEFQELMGLDKGIDKRLRAIIQTQQHVNYVFLGSQESMMTEIFERKRSPFYRFGVLMHLDRIPHDNFSQYISERLPVDCGAKADVVEQILATTRCHPYYTQQLAAFVWDLLTYKNLDATEVVEQAITILVRTHDLDFERIWLNFNKTDRSILMGLVNNVQLANNRRLPTSTIYSSVKRLMQSGYVIKLDAFEVEDPFFARWIRQRQE</sequence>
<dbReference type="InterPro" id="IPR011579">
    <property type="entry name" value="ATPase_dom"/>
</dbReference>
<accession>A0A069QKZ3</accession>
<dbReference type="Proteomes" id="UP000027442">
    <property type="component" value="Unassembled WGS sequence"/>
</dbReference>
<gene>
    <name evidence="2" type="ORF">HMPREF1991_00323</name>
</gene>
<evidence type="ECO:0000313" key="3">
    <source>
        <dbReference type="Proteomes" id="UP000027442"/>
    </source>
</evidence>
<dbReference type="RefSeq" id="WP_018966361.1">
    <property type="nucleotide sequence ID" value="NZ_KB899210.1"/>
</dbReference>
<dbReference type="PANTHER" id="PTHR34301">
    <property type="entry name" value="DNA-BINDING PROTEIN-RELATED"/>
    <property type="match status" value="1"/>
</dbReference>
<dbReference type="InterPro" id="IPR027417">
    <property type="entry name" value="P-loop_NTPase"/>
</dbReference>
<reference evidence="2 3" key="1">
    <citation type="submission" date="2013-08" db="EMBL/GenBank/DDBJ databases">
        <authorList>
            <person name="Weinstock G."/>
            <person name="Sodergren E."/>
            <person name="Wylie T."/>
            <person name="Fulton L."/>
            <person name="Fulton R."/>
            <person name="Fronick C."/>
            <person name="O'Laughlin M."/>
            <person name="Godfrey J."/>
            <person name="Miner T."/>
            <person name="Herter B."/>
            <person name="Appelbaum E."/>
            <person name="Cordes M."/>
            <person name="Lek S."/>
            <person name="Wollam A."/>
            <person name="Pepin K.H."/>
            <person name="Palsikar V.B."/>
            <person name="Mitreva M."/>
            <person name="Wilson R.K."/>
        </authorList>
    </citation>
    <scope>NUCLEOTIDE SEQUENCE [LARGE SCALE GENOMIC DNA]</scope>
    <source>
        <strain evidence="2 3">ATCC 15930</strain>
    </source>
</reference>
<name>A0A069QKZ3_HOYLO</name>
<evidence type="ECO:0000259" key="1">
    <source>
        <dbReference type="Pfam" id="PF01637"/>
    </source>
</evidence>